<dbReference type="PANTHER" id="PTHR10138:SF0">
    <property type="entry name" value="TRYPTOPHAN 2,3-DIOXYGENASE"/>
    <property type="match status" value="1"/>
</dbReference>
<dbReference type="Proteomes" id="UP000325440">
    <property type="component" value="Unassembled WGS sequence"/>
</dbReference>
<comment type="cofactor">
    <cofactor evidence="1">
        <name>heme</name>
        <dbReference type="ChEBI" id="CHEBI:30413"/>
    </cofactor>
    <text evidence="1">Binds 1 heme group per subunit.</text>
</comment>
<dbReference type="InterPro" id="IPR037217">
    <property type="entry name" value="Trp/Indoleamine_2_3_dOase-like"/>
</dbReference>
<comment type="caution">
    <text evidence="1">Lacks conserved residue(s) required for the propagation of feature annotation.</text>
</comment>
<comment type="function">
    <text evidence="1">Heme-dependent dioxygenase that catalyzes the oxidative cleavage of the L-tryptophan (L-Trp) pyrrole ring and converts L-tryptophan to N-formyl-L-kynurenine. Catalyzes the oxidative cleavage of the indole moiety.</text>
</comment>
<dbReference type="Gene3D" id="1.20.58.480">
    <property type="match status" value="1"/>
</dbReference>
<dbReference type="UniPathway" id="UPA00333">
    <property type="reaction ID" value="UER00453"/>
</dbReference>
<dbReference type="EMBL" id="CABPRJ010001897">
    <property type="protein sequence ID" value="VVC39797.1"/>
    <property type="molecule type" value="Genomic_DNA"/>
</dbReference>
<keyword evidence="3" id="KW-1185">Reference proteome</keyword>
<keyword evidence="1 2" id="KW-0223">Dioxygenase</keyword>
<dbReference type="GO" id="GO:0020037">
    <property type="term" value="F:heme binding"/>
    <property type="evidence" value="ECO:0007669"/>
    <property type="project" value="UniProtKB-UniRule"/>
</dbReference>
<comment type="pathway">
    <text evidence="1">Pigment biosynthesis; ommochrome biosynthesis.</text>
</comment>
<comment type="similarity">
    <text evidence="1">Belongs to the tryptophan 2,3-dioxygenase family.</text>
</comment>
<comment type="catalytic activity">
    <reaction evidence="1">
        <text>L-tryptophan + O2 = N-formyl-L-kynurenine</text>
        <dbReference type="Rhea" id="RHEA:24536"/>
        <dbReference type="ChEBI" id="CHEBI:15379"/>
        <dbReference type="ChEBI" id="CHEBI:57912"/>
        <dbReference type="ChEBI" id="CHEBI:58629"/>
        <dbReference type="EC" id="1.13.11.11"/>
    </reaction>
</comment>
<comment type="pathway">
    <text evidence="1">Amino-acid degradation; L-tryptophan degradation via kynurenine pathway; L-kynurenine from L-tryptophan: step 1/2.</text>
</comment>
<keyword evidence="1" id="KW-0349">Heme</keyword>
<dbReference type="GO" id="GO:0019442">
    <property type="term" value="P:L-tryptophan catabolic process to acetyl-CoA"/>
    <property type="evidence" value="ECO:0007669"/>
    <property type="project" value="TreeGrafter"/>
</dbReference>
<evidence type="ECO:0000313" key="3">
    <source>
        <dbReference type="Proteomes" id="UP000325440"/>
    </source>
</evidence>
<sequence length="350" mass="41073">MSYINEQQNKRRKQNFTASKNYADYLQLDRLLNAQTMLSSQNGRVSEDEHLFIITHQAYELWFKQILFEMDIVSKLLATNLWTNEMAMFNILKRLGRISSIIKLLIEHFEVLETMSHYDFAKFRDYLKPASGFQSLQFRMIENKFGLTKENRVNCCKSYTECFNGKKSDEFERTSTEPSLFTLVCRWLESMPILQDNIVWDQYRKATDHWLEESIKTDESYSDKRKLMDTVFKCEQHKCLMDQGNRKFSHRALKGAIIVNAYRNEKGYALANRILESLVDIDTLLSKWRYSHFVMVRKMIGHSSGTGGTSGSEYLRSTLSDSYRIFIDLINLPALILPDTYIPPLTELAR</sequence>
<name>A0A5E4N7S1_9HEMI</name>
<proteinExistence type="inferred from homology"/>
<reference evidence="2 3" key="1">
    <citation type="submission" date="2019-08" db="EMBL/GenBank/DDBJ databases">
        <authorList>
            <person name="Alioto T."/>
            <person name="Alioto T."/>
            <person name="Gomez Garrido J."/>
        </authorList>
    </citation>
    <scope>NUCLEOTIDE SEQUENCE [LARGE SCALE GENOMIC DNA]</scope>
</reference>
<accession>A0A5E4N7S1</accession>
<organism evidence="2 3">
    <name type="scientific">Cinara cedri</name>
    <dbReference type="NCBI Taxonomy" id="506608"/>
    <lineage>
        <taxon>Eukaryota</taxon>
        <taxon>Metazoa</taxon>
        <taxon>Ecdysozoa</taxon>
        <taxon>Arthropoda</taxon>
        <taxon>Hexapoda</taxon>
        <taxon>Insecta</taxon>
        <taxon>Pterygota</taxon>
        <taxon>Neoptera</taxon>
        <taxon>Paraneoptera</taxon>
        <taxon>Hemiptera</taxon>
        <taxon>Sternorrhyncha</taxon>
        <taxon>Aphidomorpha</taxon>
        <taxon>Aphidoidea</taxon>
        <taxon>Aphididae</taxon>
        <taxon>Lachninae</taxon>
        <taxon>Cinara</taxon>
    </lineage>
</organism>
<keyword evidence="1" id="KW-0479">Metal-binding</keyword>
<dbReference type="GO" id="GO:0004833">
    <property type="term" value="F:L-tryptophan 2,3-dioxygenase activity"/>
    <property type="evidence" value="ECO:0007669"/>
    <property type="project" value="UniProtKB-UniRule"/>
</dbReference>
<dbReference type="InterPro" id="IPR004981">
    <property type="entry name" value="Trp_2_3_dOase"/>
</dbReference>
<dbReference type="UniPathway" id="UPA00271"/>
<dbReference type="SUPFAM" id="SSF140959">
    <property type="entry name" value="Indolic compounds 2,3-dioxygenase-like"/>
    <property type="match status" value="1"/>
</dbReference>
<dbReference type="PANTHER" id="PTHR10138">
    <property type="entry name" value="TRYPTOPHAN 2,3-DIOXYGENASE"/>
    <property type="match status" value="1"/>
</dbReference>
<dbReference type="OrthoDB" id="447477at2759"/>
<gene>
    <name evidence="2" type="ORF">CINCED_3A016515</name>
</gene>
<keyword evidence="1" id="KW-0823">Tryptophan catabolism</keyword>
<dbReference type="GO" id="GO:0006727">
    <property type="term" value="P:ommochrome biosynthetic process"/>
    <property type="evidence" value="ECO:0007669"/>
    <property type="project" value="UniProtKB-UniRule"/>
</dbReference>
<keyword evidence="1" id="KW-0560">Oxidoreductase</keyword>
<dbReference type="Gene3D" id="1.10.287.3810">
    <property type="match status" value="1"/>
</dbReference>
<comment type="subunit">
    <text evidence="1">Homotetramer. Dimer of dimers.</text>
</comment>
<dbReference type="AlphaFoldDB" id="A0A5E4N7S1"/>
<dbReference type="Pfam" id="PF03301">
    <property type="entry name" value="Trp_dioxygenase"/>
    <property type="match status" value="1"/>
</dbReference>
<dbReference type="HAMAP" id="MF_01972">
    <property type="entry name" value="T23O"/>
    <property type="match status" value="1"/>
</dbReference>
<dbReference type="GO" id="GO:0046872">
    <property type="term" value="F:metal ion binding"/>
    <property type="evidence" value="ECO:0007669"/>
    <property type="project" value="UniProtKB-KW"/>
</dbReference>
<dbReference type="EC" id="1.13.11.11" evidence="1"/>
<evidence type="ECO:0000313" key="2">
    <source>
        <dbReference type="EMBL" id="VVC39797.1"/>
    </source>
</evidence>
<protein>
    <recommendedName>
        <fullName evidence="1">Tryptophan 2,3-dioxygenase</fullName>
        <shortName evidence="1">TDO</shortName>
        <ecNumber evidence="1">1.13.11.11</ecNumber>
    </recommendedName>
    <alternativeName>
        <fullName evidence="1">Tryptamin 2,3-dioxygenase</fullName>
    </alternativeName>
    <alternativeName>
        <fullName evidence="1">Tryptophan oxygenase</fullName>
        <shortName evidence="1">TO</shortName>
        <shortName evidence="1">TRPO</shortName>
    </alternativeName>
    <alternativeName>
        <fullName evidence="1">Tryptophan pyrrolase</fullName>
    </alternativeName>
    <alternativeName>
        <fullName evidence="1">Tryptophanase</fullName>
    </alternativeName>
</protein>
<dbReference type="GO" id="GO:0019441">
    <property type="term" value="P:L-tryptophan catabolic process to kynurenine"/>
    <property type="evidence" value="ECO:0007669"/>
    <property type="project" value="UniProtKB-UniRule"/>
</dbReference>
<keyword evidence="1" id="KW-0408">Iron</keyword>
<evidence type="ECO:0000256" key="1">
    <source>
        <dbReference type="HAMAP-Rule" id="MF_03020"/>
    </source>
</evidence>